<dbReference type="UniPathway" id="UPA00362"/>
<evidence type="ECO:0000313" key="9">
    <source>
        <dbReference type="EMBL" id="OIN12357.1"/>
    </source>
</evidence>
<evidence type="ECO:0000256" key="3">
    <source>
        <dbReference type="ARBA" id="ARBA00023002"/>
    </source>
</evidence>
<proteinExistence type="inferred from homology"/>
<dbReference type="SUPFAM" id="SSF48179">
    <property type="entry name" value="6-phosphogluconate dehydrogenase C-terminal domain-like"/>
    <property type="match status" value="1"/>
</dbReference>
<dbReference type="GO" id="GO:0051287">
    <property type="term" value="F:NAD binding"/>
    <property type="evidence" value="ECO:0007669"/>
    <property type="project" value="InterPro"/>
</dbReference>
<evidence type="ECO:0000256" key="6">
    <source>
        <dbReference type="RuleBase" id="RU910714"/>
    </source>
</evidence>
<dbReference type="Gene3D" id="1.10.1040.10">
    <property type="entry name" value="N-(1-d-carboxylethyl)-l-norvaline Dehydrogenase, domain 2"/>
    <property type="match status" value="1"/>
</dbReference>
<name>A0A1J4QIP8_9GAMM</name>
<evidence type="ECO:0000256" key="2">
    <source>
        <dbReference type="ARBA" id="ARBA00022456"/>
    </source>
</evidence>
<keyword evidence="10" id="KW-1185">Reference proteome</keyword>
<feature type="domain" description="6-phosphogluconate dehydrogenase NADP-binding" evidence="7">
    <location>
        <begin position="3"/>
        <end position="163"/>
    </location>
</feature>
<dbReference type="OrthoDB" id="9786703at2"/>
<dbReference type="GO" id="GO:0050661">
    <property type="term" value="F:NADP binding"/>
    <property type="evidence" value="ECO:0007669"/>
    <property type="project" value="InterPro"/>
</dbReference>
<dbReference type="InterPro" id="IPR006115">
    <property type="entry name" value="6PGDH_NADP-bd"/>
</dbReference>
<feature type="active site" evidence="5">
    <location>
        <position position="172"/>
    </location>
</feature>
<keyword evidence="2 6" id="KW-0101">Branched-chain amino acid catabolism</keyword>
<feature type="domain" description="3-hydroxyisobutyrate dehydrogenase-like NAD-binding" evidence="8">
    <location>
        <begin position="166"/>
        <end position="292"/>
    </location>
</feature>
<dbReference type="AlphaFoldDB" id="A0A1J4QIP8"/>
<dbReference type="InterPro" id="IPR036291">
    <property type="entry name" value="NAD(P)-bd_dom_sf"/>
</dbReference>
<dbReference type="Proteomes" id="UP000243073">
    <property type="component" value="Unassembled WGS sequence"/>
</dbReference>
<comment type="caution">
    <text evidence="9">The sequence shown here is derived from an EMBL/GenBank/DDBJ whole genome shotgun (WGS) entry which is preliminary data.</text>
</comment>
<dbReference type="Pfam" id="PF14833">
    <property type="entry name" value="NAD_binding_11"/>
    <property type="match status" value="1"/>
</dbReference>
<dbReference type="InterPro" id="IPR008927">
    <property type="entry name" value="6-PGluconate_DH-like_C_sf"/>
</dbReference>
<organism evidence="9 10">
    <name type="scientific">Oceanisphaera psychrotolerans</name>
    <dbReference type="NCBI Taxonomy" id="1414654"/>
    <lineage>
        <taxon>Bacteria</taxon>
        <taxon>Pseudomonadati</taxon>
        <taxon>Pseudomonadota</taxon>
        <taxon>Gammaproteobacteria</taxon>
        <taxon>Aeromonadales</taxon>
        <taxon>Aeromonadaceae</taxon>
        <taxon>Oceanisphaera</taxon>
    </lineage>
</organism>
<evidence type="ECO:0000256" key="1">
    <source>
        <dbReference type="ARBA" id="ARBA00009080"/>
    </source>
</evidence>
<dbReference type="PANTHER" id="PTHR22981">
    <property type="entry name" value="3-HYDROXYISOBUTYRATE DEHYDROGENASE-RELATED"/>
    <property type="match status" value="1"/>
</dbReference>
<evidence type="ECO:0000256" key="4">
    <source>
        <dbReference type="ARBA" id="ARBA00023027"/>
    </source>
</evidence>
<dbReference type="Pfam" id="PF03446">
    <property type="entry name" value="NAD_binding_2"/>
    <property type="match status" value="1"/>
</dbReference>
<dbReference type="PROSITE" id="PS00895">
    <property type="entry name" value="3_HYDROXYISOBUT_DH"/>
    <property type="match status" value="1"/>
</dbReference>
<dbReference type="STRING" id="1414654.BFR47_01340"/>
<comment type="pathway">
    <text evidence="6">Amino-acid degradation; L-valine degradation.</text>
</comment>
<dbReference type="GO" id="GO:0008442">
    <property type="term" value="F:3-hydroxyisobutyrate dehydrogenase activity"/>
    <property type="evidence" value="ECO:0007669"/>
    <property type="project" value="UniProtKB-EC"/>
</dbReference>
<dbReference type="PIRSF" id="PIRSF000103">
    <property type="entry name" value="HIBADH"/>
    <property type="match status" value="1"/>
</dbReference>
<gene>
    <name evidence="9" type="ORF">BFR47_01340</name>
</gene>
<evidence type="ECO:0000313" key="10">
    <source>
        <dbReference type="Proteomes" id="UP000243073"/>
    </source>
</evidence>
<reference evidence="9 10" key="1">
    <citation type="submission" date="2016-07" db="EMBL/GenBank/DDBJ databases">
        <title>Draft Genome Sequence of Oceanisphaera psychrotolerans, isolated from coastal sediment samples.</title>
        <authorList>
            <person name="Zhuo S."/>
            <person name="Ruan Z."/>
        </authorList>
    </citation>
    <scope>NUCLEOTIDE SEQUENCE [LARGE SCALE GENOMIC DNA]</scope>
    <source>
        <strain evidence="9 10">LAM-WHM-ZC</strain>
    </source>
</reference>
<dbReference type="NCBIfam" id="TIGR01692">
    <property type="entry name" value="HIBADH"/>
    <property type="match status" value="1"/>
</dbReference>
<keyword evidence="3 6" id="KW-0560">Oxidoreductase</keyword>
<dbReference type="RefSeq" id="WP_071472132.1">
    <property type="nucleotide sequence ID" value="NZ_MDKE01000011.1"/>
</dbReference>
<dbReference type="EC" id="1.1.1.31" evidence="6"/>
<keyword evidence="4 6" id="KW-0520">NAD</keyword>
<evidence type="ECO:0000256" key="5">
    <source>
        <dbReference type="PIRSR" id="PIRSR000103-1"/>
    </source>
</evidence>
<dbReference type="InterPro" id="IPR011548">
    <property type="entry name" value="HIBADH"/>
</dbReference>
<dbReference type="InterPro" id="IPR015815">
    <property type="entry name" value="HIBADH-related"/>
</dbReference>
<dbReference type="EMBL" id="MDKE01000011">
    <property type="protein sequence ID" value="OIN12357.1"/>
    <property type="molecule type" value="Genomic_DNA"/>
</dbReference>
<dbReference type="SUPFAM" id="SSF51735">
    <property type="entry name" value="NAD(P)-binding Rossmann-fold domains"/>
    <property type="match status" value="1"/>
</dbReference>
<protein>
    <recommendedName>
        <fullName evidence="6">3-hydroxyisobutyrate dehydrogenase</fullName>
        <shortName evidence="6">HIBADH</shortName>
        <ecNumber evidence="6">1.1.1.31</ecNumber>
    </recommendedName>
</protein>
<evidence type="ECO:0000259" key="8">
    <source>
        <dbReference type="Pfam" id="PF14833"/>
    </source>
</evidence>
<comment type="similarity">
    <text evidence="1 6">Belongs to the HIBADH-related family.</text>
</comment>
<dbReference type="PANTHER" id="PTHR22981:SF7">
    <property type="entry name" value="3-HYDROXYISOBUTYRATE DEHYDROGENASE, MITOCHONDRIAL"/>
    <property type="match status" value="1"/>
</dbReference>
<dbReference type="InterPro" id="IPR013328">
    <property type="entry name" value="6PGD_dom2"/>
</dbReference>
<dbReference type="InterPro" id="IPR029154">
    <property type="entry name" value="HIBADH-like_NADP-bd"/>
</dbReference>
<sequence>MASIAFIGLGNMGSPMVVNLLRAGHRVRVYDLQPEAVHRAAGQGAMAAGSAAESVQQAEVVITMLQSGTQVDSLYVSGPDPLFDHLAAGTLVIDCSTIDAATARATAAQAMTHGLEFIDAPVSGGVAGAEAGTLTFIVGGTAGQFARAEPILSQMGQKILHAGEHGAGQIAKACNNMLLAVQMAGTCEALNMGVNNGLDPKVLSEIIKQSSGNNWVLQLYNPVPGVMDKVPASRGYQGGFQVRLMCKDLNLAMELSQGSGSPVPMGSAARALFNLHQVAGFDELDFSSLLRLFRPIEGGE</sequence>
<dbReference type="Gene3D" id="3.40.50.720">
    <property type="entry name" value="NAD(P)-binding Rossmann-like Domain"/>
    <property type="match status" value="1"/>
</dbReference>
<accession>A0A1J4QIP8</accession>
<dbReference type="InterPro" id="IPR002204">
    <property type="entry name" value="3-OH-isobutyrate_DH-rel_CS"/>
</dbReference>
<comment type="catalytic activity">
    <reaction evidence="6">
        <text>3-hydroxy-2-methylpropanoate + NAD(+) = 2-methyl-3-oxopropanoate + NADH + H(+)</text>
        <dbReference type="Rhea" id="RHEA:17681"/>
        <dbReference type="ChEBI" id="CHEBI:11805"/>
        <dbReference type="ChEBI" id="CHEBI:15378"/>
        <dbReference type="ChEBI" id="CHEBI:57540"/>
        <dbReference type="ChEBI" id="CHEBI:57700"/>
        <dbReference type="ChEBI" id="CHEBI:57945"/>
        <dbReference type="EC" id="1.1.1.31"/>
    </reaction>
</comment>
<evidence type="ECO:0000259" key="7">
    <source>
        <dbReference type="Pfam" id="PF03446"/>
    </source>
</evidence>
<dbReference type="GO" id="GO:0006574">
    <property type="term" value="P:L-valine catabolic process"/>
    <property type="evidence" value="ECO:0007669"/>
    <property type="project" value="UniProtKB-UniPathway"/>
</dbReference>
<dbReference type="FunFam" id="1.10.1040.10:FF:000006">
    <property type="entry name" value="3-hydroxyisobutyrate dehydrogenase"/>
    <property type="match status" value="1"/>
</dbReference>